<evidence type="ECO:0000313" key="4">
    <source>
        <dbReference type="EMBL" id="MBC9810929.1"/>
    </source>
</evidence>
<comment type="caution">
    <text evidence="4">The sequence shown here is derived from an EMBL/GenBank/DDBJ whole genome shotgun (WGS) entry which is preliminary data.</text>
</comment>
<feature type="signal peptide" evidence="2">
    <location>
        <begin position="1"/>
        <end position="19"/>
    </location>
</feature>
<accession>A0A8J6TS90</accession>
<organism evidence="4 5">
    <name type="scientific">Taishania pollutisoli</name>
    <dbReference type="NCBI Taxonomy" id="2766479"/>
    <lineage>
        <taxon>Bacteria</taxon>
        <taxon>Pseudomonadati</taxon>
        <taxon>Bacteroidota</taxon>
        <taxon>Flavobacteriia</taxon>
        <taxon>Flavobacteriales</taxon>
        <taxon>Crocinitomicaceae</taxon>
        <taxon>Taishania</taxon>
    </lineage>
</organism>
<protein>
    <submittedName>
        <fullName evidence="4">T9SS type A sorting domain-containing protein</fullName>
    </submittedName>
</protein>
<evidence type="ECO:0000256" key="1">
    <source>
        <dbReference type="ARBA" id="ARBA00022729"/>
    </source>
</evidence>
<evidence type="ECO:0000313" key="5">
    <source>
        <dbReference type="Proteomes" id="UP000652681"/>
    </source>
</evidence>
<dbReference type="EMBL" id="JACVEL010000001">
    <property type="protein sequence ID" value="MBC9810929.1"/>
    <property type="molecule type" value="Genomic_DNA"/>
</dbReference>
<dbReference type="RefSeq" id="WP_216713201.1">
    <property type="nucleotide sequence ID" value="NZ_JACVEL010000001.1"/>
</dbReference>
<keyword evidence="1 2" id="KW-0732">Signal</keyword>
<dbReference type="NCBIfam" id="TIGR04183">
    <property type="entry name" value="Por_Secre_tail"/>
    <property type="match status" value="1"/>
</dbReference>
<name>A0A8J6TS90_9FLAO</name>
<gene>
    <name evidence="4" type="ORF">H9Y05_00430</name>
</gene>
<feature type="chain" id="PRO_5035203778" evidence="2">
    <location>
        <begin position="20"/>
        <end position="750"/>
    </location>
</feature>
<dbReference type="InterPro" id="IPR026444">
    <property type="entry name" value="Secre_tail"/>
</dbReference>
<evidence type="ECO:0000256" key="2">
    <source>
        <dbReference type="SAM" id="SignalP"/>
    </source>
</evidence>
<evidence type="ECO:0000259" key="3">
    <source>
        <dbReference type="Pfam" id="PF18962"/>
    </source>
</evidence>
<sequence length="750" mass="83924">MKTIATIFLFLMGFNNAFSQGEGVLPITHNPELIKEQKNNYQTKSTGSIDSTFIYTVDTITLPIFDDFSKNRIQPYNADYSDPGVTSTLYYRLKDENDIPLPATAVYTTQVTFRRVFDTNTGGYTDYNFPGVTVKKGNLNSYPVVYETVTGYPPYYIYDTVGIPDVPDTIWIPSPNITQDSARQFFAHAATPGTYWIDDHAYHNYRFAKNPWSIGVMTFDGIDRTGYPYQMGTTLSGEADFLTSKPIDLTGSAISDSLYITFLYQKQGLGDIPEPTDSLILEFYDATAQIWRWQWSTNGGTVSEFKLAHIPIKNPAYFTNAFQFRFKNYGGLSGALDHFHIDYVNVRDLSGIQDTLIEDFAISYPTVTLLKDYTSVPWDHYQNNHSGKMSTEVPLTVRNSYLNGGANITSAGGGRIDVKYNGTLEGSVNLNGQIIANYNPPSQPIPDYRPRTTYVSEHNVSSFQYDHTKPGTKQLFTIETIVSVPVGSNYLPNDTTYSEQFFGNYYSYDDGSAELAYGPQGAQSRLAIKYTPYEADSVIGAYIHFVPTVNNVTNKLFQLTIWGDNGGVPGAVLYEDNAFNLRQPSYGYGRNTFIKYFTDDTIKVPVSGTFYIGWKQIDAIRYGVGLDQNTDKHENTYFSLDGGLTWEQSQIPGSVMIRPIFSTSMDPELGVKPVIKESAELTIYPNPSSGIYHIQSSTGQSGQIQVYSIRGELVLTTDEATFDISNQPDGIYLVKSSSNLSRTYKVVKSR</sequence>
<dbReference type="Pfam" id="PF18962">
    <property type="entry name" value="Por_Secre_tail"/>
    <property type="match status" value="1"/>
</dbReference>
<dbReference type="AlphaFoldDB" id="A0A8J6TS90"/>
<keyword evidence="5" id="KW-1185">Reference proteome</keyword>
<feature type="domain" description="Secretion system C-terminal sorting" evidence="3">
    <location>
        <begin position="683"/>
        <end position="745"/>
    </location>
</feature>
<proteinExistence type="predicted"/>
<reference evidence="4" key="1">
    <citation type="submission" date="2020-09" db="EMBL/GenBank/DDBJ databases">
        <title>Taishania pollutisoli gen. nov., sp. nov., Isolated from Tetrabromobisphenol A-Contaminated Soil.</title>
        <authorList>
            <person name="Chen Q."/>
        </authorList>
    </citation>
    <scope>NUCLEOTIDE SEQUENCE</scope>
    <source>
        <strain evidence="4">CZZ-1</strain>
    </source>
</reference>
<dbReference type="Proteomes" id="UP000652681">
    <property type="component" value="Unassembled WGS sequence"/>
</dbReference>